<dbReference type="Pfam" id="PF00583">
    <property type="entry name" value="Acetyltransf_1"/>
    <property type="match status" value="1"/>
</dbReference>
<dbReference type="RefSeq" id="WP_186410398.1">
    <property type="nucleotide sequence ID" value="NZ_FLQY01000086.1"/>
</dbReference>
<dbReference type="PROSITE" id="PS51186">
    <property type="entry name" value="GNAT"/>
    <property type="match status" value="1"/>
</dbReference>
<dbReference type="PANTHER" id="PTHR43877">
    <property type="entry name" value="AMINOALKYLPHOSPHONATE N-ACETYLTRANSFERASE-RELATED-RELATED"/>
    <property type="match status" value="1"/>
</dbReference>
<keyword evidence="3" id="KW-0963">Cytoplasm</keyword>
<dbReference type="InterPro" id="IPR016181">
    <property type="entry name" value="Acyl_CoA_acyltransferase"/>
</dbReference>
<dbReference type="GO" id="GO:0005737">
    <property type="term" value="C:cytoplasm"/>
    <property type="evidence" value="ECO:0007669"/>
    <property type="project" value="UniProtKB-SubCell"/>
</dbReference>
<name>A0A1A8XQA2_9RHOO</name>
<dbReference type="AlphaFoldDB" id="A0A1A8XQA2"/>
<comment type="caution">
    <text evidence="3">Lacks conserved residue(s) required for the propagation of feature annotation.</text>
</comment>
<dbReference type="CDD" id="cd04301">
    <property type="entry name" value="NAT_SF"/>
    <property type="match status" value="1"/>
</dbReference>
<feature type="domain" description="N-acetyltransferase" evidence="4">
    <location>
        <begin position="9"/>
        <end position="154"/>
    </location>
</feature>
<feature type="active site" description="Proton donor" evidence="3">
    <location>
        <position position="122"/>
    </location>
</feature>
<dbReference type="NCBIfam" id="TIGR01575">
    <property type="entry name" value="rimI"/>
    <property type="match status" value="1"/>
</dbReference>
<dbReference type="PANTHER" id="PTHR43877:SF2">
    <property type="entry name" value="AMINOALKYLPHOSPHONATE N-ACETYLTRANSFERASE-RELATED"/>
    <property type="match status" value="1"/>
</dbReference>
<sequence>MNAVLEPCIAFLPMKPADLDEVLAIECRVCPFPWGRGNFSDSMASGYKCRVCRVDGELVGYFVLMLALDDAHLLSISVRETRQRLGYGARLLHQAMKLARSEGATTLLLEVRPSNVKALAMYRHFGFQQIGVRRGYYPAEVGREDALVLTRALAEVSA</sequence>
<dbReference type="Proteomes" id="UP000199600">
    <property type="component" value="Unassembled WGS sequence"/>
</dbReference>
<keyword evidence="6" id="KW-1185">Reference proteome</keyword>
<dbReference type="SUPFAM" id="SSF55729">
    <property type="entry name" value="Acyl-CoA N-acyltransferases (Nat)"/>
    <property type="match status" value="1"/>
</dbReference>
<dbReference type="EMBL" id="FLQY01000086">
    <property type="protein sequence ID" value="SBT06128.1"/>
    <property type="molecule type" value="Genomic_DNA"/>
</dbReference>
<protein>
    <recommendedName>
        <fullName evidence="3">[Ribosomal protein bS18]-alanine N-acetyltransferase</fullName>
        <ecNumber evidence="3">2.3.1.266</ecNumber>
    </recommendedName>
</protein>
<comment type="subcellular location">
    <subcellularLocation>
        <location evidence="3">Cytoplasm</location>
    </subcellularLocation>
</comment>
<accession>A0A1A8XQA2</accession>
<proteinExistence type="inferred from homology"/>
<reference evidence="5 6" key="1">
    <citation type="submission" date="2016-06" db="EMBL/GenBank/DDBJ databases">
        <authorList>
            <person name="Kjaerup R.B."/>
            <person name="Dalgaard T.S."/>
            <person name="Juul-Madsen H.R."/>
        </authorList>
    </citation>
    <scope>NUCLEOTIDE SEQUENCE [LARGE SCALE GENOMIC DNA]</scope>
    <source>
        <strain evidence="5">2</strain>
    </source>
</reference>
<organism evidence="5 6">
    <name type="scientific">Candidatus Propionivibrio aalborgensis</name>
    <dbReference type="NCBI Taxonomy" id="1860101"/>
    <lineage>
        <taxon>Bacteria</taxon>
        <taxon>Pseudomonadati</taxon>
        <taxon>Pseudomonadota</taxon>
        <taxon>Betaproteobacteria</taxon>
        <taxon>Rhodocyclales</taxon>
        <taxon>Rhodocyclaceae</taxon>
        <taxon>Propionivibrio</taxon>
    </lineage>
</organism>
<comment type="similarity">
    <text evidence="3">Belongs to the acetyltransferase family. RimI subfamily.</text>
</comment>
<keyword evidence="1 3" id="KW-0808">Transferase</keyword>
<dbReference type="EC" id="2.3.1.266" evidence="3"/>
<evidence type="ECO:0000313" key="5">
    <source>
        <dbReference type="EMBL" id="SBT06128.1"/>
    </source>
</evidence>
<comment type="catalytic activity">
    <reaction evidence="3">
        <text>N-terminal L-alanyl-[ribosomal protein bS18] + acetyl-CoA = N-terminal N(alpha)-acetyl-L-alanyl-[ribosomal protein bS18] + CoA + H(+)</text>
        <dbReference type="Rhea" id="RHEA:43756"/>
        <dbReference type="Rhea" id="RHEA-COMP:10676"/>
        <dbReference type="Rhea" id="RHEA-COMP:10677"/>
        <dbReference type="ChEBI" id="CHEBI:15378"/>
        <dbReference type="ChEBI" id="CHEBI:57287"/>
        <dbReference type="ChEBI" id="CHEBI:57288"/>
        <dbReference type="ChEBI" id="CHEBI:64718"/>
        <dbReference type="ChEBI" id="CHEBI:83683"/>
        <dbReference type="EC" id="2.3.1.266"/>
    </reaction>
</comment>
<evidence type="ECO:0000256" key="3">
    <source>
        <dbReference type="HAMAP-Rule" id="MF_02210"/>
    </source>
</evidence>
<dbReference type="HAMAP" id="MF_02210">
    <property type="entry name" value="RimI"/>
    <property type="match status" value="1"/>
</dbReference>
<evidence type="ECO:0000256" key="1">
    <source>
        <dbReference type="ARBA" id="ARBA00022679"/>
    </source>
</evidence>
<feature type="binding site" evidence="3">
    <location>
        <position position="115"/>
    </location>
    <ligand>
        <name>acetyl-CoA</name>
        <dbReference type="ChEBI" id="CHEBI:57288"/>
    </ligand>
</feature>
<dbReference type="Gene3D" id="3.40.630.30">
    <property type="match status" value="1"/>
</dbReference>
<dbReference type="InterPro" id="IPR043690">
    <property type="entry name" value="RimI"/>
</dbReference>
<evidence type="ECO:0000259" key="4">
    <source>
        <dbReference type="PROSITE" id="PS51186"/>
    </source>
</evidence>
<keyword evidence="2 3" id="KW-0012">Acyltransferase</keyword>
<dbReference type="InterPro" id="IPR006464">
    <property type="entry name" value="AcTrfase_RimI/Ard1"/>
</dbReference>
<evidence type="ECO:0000256" key="2">
    <source>
        <dbReference type="ARBA" id="ARBA00023315"/>
    </source>
</evidence>
<evidence type="ECO:0000313" key="6">
    <source>
        <dbReference type="Proteomes" id="UP000199600"/>
    </source>
</evidence>
<feature type="active site" description="Proton acceptor" evidence="3">
    <location>
        <position position="110"/>
    </location>
</feature>
<gene>
    <name evidence="3" type="primary">rimI</name>
    <name evidence="5" type="ORF">PROAA_1760010</name>
</gene>
<dbReference type="GO" id="GO:0008999">
    <property type="term" value="F:protein-N-terminal-alanine acetyltransferase activity"/>
    <property type="evidence" value="ECO:0007669"/>
    <property type="project" value="UniProtKB-UniRule"/>
</dbReference>
<dbReference type="InterPro" id="IPR000182">
    <property type="entry name" value="GNAT_dom"/>
</dbReference>
<comment type="function">
    <text evidence="3">Acetylates the N-terminal alanine of ribosomal protein bS18.</text>
</comment>
<dbReference type="InterPro" id="IPR050832">
    <property type="entry name" value="Bact_Acetyltransf"/>
</dbReference>